<sequence>MKTFLLAAAVWVASMPAVAAADAAPVSFQSIPEVMVQFEQAPQFRKKAVTYGRLPHKVELGTVMPTYVAGSDGKPKLETENTITETVVIARNPLPVSGAVFNEWLVPQDKWVETYGELPSFNTFMPFKRLKMIKAIPITEDVLTLLGSTDGETAVIAVDWNKEGMTVYKDGYLADGGYGIAPDEMQKTYERVVE</sequence>
<keyword evidence="3" id="KW-1185">Reference proteome</keyword>
<organism evidence="2 3">
    <name type="scientific">Photobacterium aquae</name>
    <dbReference type="NCBI Taxonomy" id="1195763"/>
    <lineage>
        <taxon>Bacteria</taxon>
        <taxon>Pseudomonadati</taxon>
        <taxon>Pseudomonadota</taxon>
        <taxon>Gammaproteobacteria</taxon>
        <taxon>Vibrionales</taxon>
        <taxon>Vibrionaceae</taxon>
        <taxon>Photobacterium</taxon>
    </lineage>
</organism>
<dbReference type="EMBL" id="LDOT01000013">
    <property type="protein sequence ID" value="KLV05557.1"/>
    <property type="molecule type" value="Genomic_DNA"/>
</dbReference>
<dbReference type="PATRIC" id="fig|1195763.3.peg.2391"/>
<dbReference type="Proteomes" id="UP000036097">
    <property type="component" value="Unassembled WGS sequence"/>
</dbReference>
<evidence type="ECO:0000256" key="1">
    <source>
        <dbReference type="SAM" id="SignalP"/>
    </source>
</evidence>
<proteinExistence type="predicted"/>
<name>A0A0J1JTE4_9GAMM</name>
<dbReference type="RefSeq" id="WP_047878985.1">
    <property type="nucleotide sequence ID" value="NZ_LDOT01000013.1"/>
</dbReference>
<keyword evidence="1" id="KW-0732">Signal</keyword>
<evidence type="ECO:0000313" key="3">
    <source>
        <dbReference type="Proteomes" id="UP000036097"/>
    </source>
</evidence>
<evidence type="ECO:0000313" key="2">
    <source>
        <dbReference type="EMBL" id="KLV05557.1"/>
    </source>
</evidence>
<protein>
    <submittedName>
        <fullName evidence="2">Uncharacterized protein</fullName>
    </submittedName>
</protein>
<reference evidence="2 3" key="1">
    <citation type="submission" date="2015-05" db="EMBL/GenBank/DDBJ databases">
        <title>Photobacterium galathea sp. nov.</title>
        <authorList>
            <person name="Machado H."/>
            <person name="Gram L."/>
        </authorList>
    </citation>
    <scope>NUCLEOTIDE SEQUENCE [LARGE SCALE GENOMIC DNA]</scope>
    <source>
        <strain evidence="2 3">CGMCC 1.12159</strain>
    </source>
</reference>
<feature type="chain" id="PRO_5005253859" evidence="1">
    <location>
        <begin position="20"/>
        <end position="194"/>
    </location>
</feature>
<accession>A0A0J1JTE4</accession>
<gene>
    <name evidence="2" type="ORF">ABT56_11365</name>
</gene>
<comment type="caution">
    <text evidence="2">The sequence shown here is derived from an EMBL/GenBank/DDBJ whole genome shotgun (WGS) entry which is preliminary data.</text>
</comment>
<dbReference type="AlphaFoldDB" id="A0A0J1JTE4"/>
<dbReference type="OrthoDB" id="5813431at2"/>
<feature type="signal peptide" evidence="1">
    <location>
        <begin position="1"/>
        <end position="19"/>
    </location>
</feature>